<dbReference type="OrthoDB" id="9802241at2"/>
<comment type="cofactor">
    <cofactor evidence="1 12 13 14">
        <name>pyridoxal 5'-phosphate</name>
        <dbReference type="ChEBI" id="CHEBI:597326"/>
    </cofactor>
</comment>
<evidence type="ECO:0000256" key="12">
    <source>
        <dbReference type="HAMAP-Rule" id="MF_02120"/>
    </source>
</evidence>
<protein>
    <recommendedName>
        <fullName evidence="11 12">Diaminopimelate decarboxylase</fullName>
        <shortName evidence="12">DAP decarboxylase</shortName>
        <shortName evidence="12">DAPDC</shortName>
        <ecNumber evidence="10 12">4.1.1.20</ecNumber>
    </recommendedName>
</protein>
<gene>
    <name evidence="12" type="primary">lysA</name>
    <name evidence="17" type="ORF">BX592_1274</name>
</gene>
<evidence type="ECO:0000256" key="13">
    <source>
        <dbReference type="PIRSR" id="PIRSR600183-50"/>
    </source>
</evidence>
<dbReference type="AlphaFoldDB" id="A0A4R8LC95"/>
<proteinExistence type="inferred from homology"/>
<reference evidence="17 18" key="1">
    <citation type="submission" date="2019-03" db="EMBL/GenBank/DDBJ databases">
        <title>Genomic Encyclopedia of Type Strains, Phase III (KMG-III): the genomes of soil and plant-associated and newly described type strains.</title>
        <authorList>
            <person name="Whitman W."/>
        </authorList>
    </citation>
    <scope>NUCLEOTIDE SEQUENCE [LARGE SCALE GENOMIC DNA]</scope>
    <source>
        <strain evidence="17 18">LMG 29544</strain>
    </source>
</reference>
<evidence type="ECO:0000256" key="14">
    <source>
        <dbReference type="RuleBase" id="RU003738"/>
    </source>
</evidence>
<dbReference type="Gene3D" id="3.20.20.10">
    <property type="entry name" value="Alanine racemase"/>
    <property type="match status" value="1"/>
</dbReference>
<keyword evidence="3 12" id="KW-0210">Decarboxylase</keyword>
<evidence type="ECO:0000256" key="6">
    <source>
        <dbReference type="ARBA" id="ARBA00023239"/>
    </source>
</evidence>
<feature type="active site" description="Proton donor" evidence="13">
    <location>
        <position position="347"/>
    </location>
</feature>
<dbReference type="CDD" id="cd06828">
    <property type="entry name" value="PLPDE_III_DapDC"/>
    <property type="match status" value="1"/>
</dbReference>
<feature type="binding site" evidence="12">
    <location>
        <position position="281"/>
    </location>
    <ligand>
        <name>substrate</name>
    </ligand>
</feature>
<dbReference type="InterPro" id="IPR002986">
    <property type="entry name" value="DAP_deCOOHase_LysA"/>
</dbReference>
<sequence>MTRSVFAHVDGVLHAERVSAVSLAERFGTPLYVYSRAALTAAWQAYAGACAGRRASVHVAVKANSNLAVLNVFARMNAGFDIVSGGELARVLAAGGKAENTVFSGIGKSAAEMRDALVAGVKCFNVESIPELDRLNEVAGAIGKRAPVSLRVNPDVDAKTHPYISTGLKSNKFGVAFDDARATYRAAAAMPHLEVVGIDCHIGSQITEVSPYLDAVDRLLELVEQIEADGVKIRHIDVGGGLGITYDDETPPEIDVFVRTVLDRIDARGHGHRDVYFEPGRSLVGNAGILLTRVEFLKPGIEKNFLIVDAAMNDLARPAMYNAYHSIEPVVARSAPKQVYDVVGPVCESGDWLGRERELAAEPGDLLAIRSAGAYGFVMSSNYNTRPRAAEVMVDGDTVHLIRAREEVTQLFAGESRLPD</sequence>
<feature type="binding site" evidence="12">
    <location>
        <position position="348"/>
    </location>
    <ligand>
        <name>substrate</name>
    </ligand>
</feature>
<dbReference type="InterPro" id="IPR022644">
    <property type="entry name" value="De-COase2_N"/>
</dbReference>
<keyword evidence="4 12" id="KW-0663">Pyridoxal phosphate</keyword>
<dbReference type="PANTHER" id="PTHR43727">
    <property type="entry name" value="DIAMINOPIMELATE DECARBOXYLASE"/>
    <property type="match status" value="1"/>
</dbReference>
<feature type="binding site" evidence="12">
    <location>
        <position position="241"/>
    </location>
    <ligand>
        <name>pyridoxal 5'-phosphate</name>
        <dbReference type="ChEBI" id="CHEBI:597326"/>
    </ligand>
</feature>
<dbReference type="Pfam" id="PF02784">
    <property type="entry name" value="Orn_Arg_deC_N"/>
    <property type="match status" value="1"/>
</dbReference>
<evidence type="ECO:0000256" key="3">
    <source>
        <dbReference type="ARBA" id="ARBA00022793"/>
    </source>
</evidence>
<dbReference type="GO" id="GO:0030170">
    <property type="term" value="F:pyridoxal phosphate binding"/>
    <property type="evidence" value="ECO:0007669"/>
    <property type="project" value="UniProtKB-UniRule"/>
</dbReference>
<evidence type="ECO:0000256" key="11">
    <source>
        <dbReference type="ARBA" id="ARBA00074972"/>
    </source>
</evidence>
<comment type="function">
    <text evidence="12">Specifically catalyzes the decarboxylation of meso-diaminopimelate (meso-DAP) to L-lysine.</text>
</comment>
<dbReference type="Pfam" id="PF00278">
    <property type="entry name" value="Orn_DAP_Arg_deC"/>
    <property type="match status" value="1"/>
</dbReference>
<dbReference type="RefSeq" id="WP_134196418.1">
    <property type="nucleotide sequence ID" value="NZ_JBHLUW010000052.1"/>
</dbReference>
<dbReference type="InterPro" id="IPR022643">
    <property type="entry name" value="De-COase2_C"/>
</dbReference>
<organism evidence="17 18">
    <name type="scientific">Paraburkholderia rhizosphaerae</name>
    <dbReference type="NCBI Taxonomy" id="480658"/>
    <lineage>
        <taxon>Bacteria</taxon>
        <taxon>Pseudomonadati</taxon>
        <taxon>Pseudomonadota</taxon>
        <taxon>Betaproteobacteria</taxon>
        <taxon>Burkholderiales</taxon>
        <taxon>Burkholderiaceae</taxon>
        <taxon>Paraburkholderia</taxon>
    </lineage>
</organism>
<evidence type="ECO:0000256" key="10">
    <source>
        <dbReference type="ARBA" id="ARBA00066427"/>
    </source>
</evidence>
<accession>A0A4R8LC95</accession>
<feature type="domain" description="Orn/DAP/Arg decarboxylase 2 C-terminal" evidence="15">
    <location>
        <begin position="32"/>
        <end position="373"/>
    </location>
</feature>
<comment type="similarity">
    <text evidence="9 12">Belongs to the Orn/Lys/Arg decarboxylase class-II family. LysA subfamily.</text>
</comment>
<dbReference type="GO" id="GO:0009089">
    <property type="term" value="P:lysine biosynthetic process via diaminopimelate"/>
    <property type="evidence" value="ECO:0007669"/>
    <property type="project" value="UniProtKB-UniRule"/>
</dbReference>
<evidence type="ECO:0000256" key="5">
    <source>
        <dbReference type="ARBA" id="ARBA00023154"/>
    </source>
</evidence>
<evidence type="ECO:0000256" key="8">
    <source>
        <dbReference type="ARBA" id="ARBA00060643"/>
    </source>
</evidence>
<evidence type="ECO:0000256" key="1">
    <source>
        <dbReference type="ARBA" id="ARBA00001933"/>
    </source>
</evidence>
<feature type="binding site" evidence="12">
    <location>
        <position position="375"/>
    </location>
    <ligand>
        <name>pyridoxal 5'-phosphate</name>
        <dbReference type="ChEBI" id="CHEBI:597326"/>
    </ligand>
</feature>
<name>A0A4R8LC95_9BURK</name>
<feature type="domain" description="Orn/DAP/Arg decarboxylase 2 N-terminal" evidence="16">
    <location>
        <begin position="40"/>
        <end position="284"/>
    </location>
</feature>
<evidence type="ECO:0000256" key="7">
    <source>
        <dbReference type="ARBA" id="ARBA00050464"/>
    </source>
</evidence>
<evidence type="ECO:0000313" key="18">
    <source>
        <dbReference type="Proteomes" id="UP000295509"/>
    </source>
</evidence>
<dbReference type="GO" id="GO:0008836">
    <property type="term" value="F:diaminopimelate decarboxylase activity"/>
    <property type="evidence" value="ECO:0007669"/>
    <property type="project" value="UniProtKB-UniRule"/>
</dbReference>
<keyword evidence="2 12" id="KW-0028">Amino-acid biosynthesis</keyword>
<dbReference type="EC" id="4.1.1.20" evidence="10 12"/>
<evidence type="ECO:0000256" key="9">
    <source>
        <dbReference type="ARBA" id="ARBA00060983"/>
    </source>
</evidence>
<comment type="catalytic activity">
    <reaction evidence="7 12 14">
        <text>meso-2,6-diaminopimelate + H(+) = L-lysine + CO2</text>
        <dbReference type="Rhea" id="RHEA:15101"/>
        <dbReference type="ChEBI" id="CHEBI:15378"/>
        <dbReference type="ChEBI" id="CHEBI:16526"/>
        <dbReference type="ChEBI" id="CHEBI:32551"/>
        <dbReference type="ChEBI" id="CHEBI:57791"/>
        <dbReference type="EC" id="4.1.1.20"/>
    </reaction>
</comment>
<dbReference type="PROSITE" id="PS00879">
    <property type="entry name" value="ODR_DC_2_2"/>
    <property type="match status" value="1"/>
</dbReference>
<evidence type="ECO:0000259" key="15">
    <source>
        <dbReference type="Pfam" id="PF00278"/>
    </source>
</evidence>
<evidence type="ECO:0000256" key="2">
    <source>
        <dbReference type="ARBA" id="ARBA00022605"/>
    </source>
</evidence>
<dbReference type="SUPFAM" id="SSF50621">
    <property type="entry name" value="Alanine racemase C-terminal domain-like"/>
    <property type="match status" value="1"/>
</dbReference>
<dbReference type="Proteomes" id="UP000295509">
    <property type="component" value="Unassembled WGS sequence"/>
</dbReference>
<comment type="subunit">
    <text evidence="12">Homodimer.</text>
</comment>
<dbReference type="InterPro" id="IPR029066">
    <property type="entry name" value="PLP-binding_barrel"/>
</dbReference>
<dbReference type="Gene3D" id="2.40.37.10">
    <property type="entry name" value="Lyase, Ornithine Decarboxylase, Chain A, domain 1"/>
    <property type="match status" value="1"/>
</dbReference>
<dbReference type="InterPro" id="IPR009006">
    <property type="entry name" value="Ala_racemase/Decarboxylase_C"/>
</dbReference>
<feature type="binding site" evidence="12">
    <location>
        <position position="321"/>
    </location>
    <ligand>
        <name>substrate</name>
    </ligand>
</feature>
<dbReference type="InterPro" id="IPR022657">
    <property type="entry name" value="De-COase2_CS"/>
</dbReference>
<feature type="binding site" evidence="12">
    <location>
        <begin position="278"/>
        <end position="281"/>
    </location>
    <ligand>
        <name>pyridoxal 5'-phosphate</name>
        <dbReference type="ChEBI" id="CHEBI:597326"/>
    </ligand>
</feature>
<evidence type="ECO:0000259" key="16">
    <source>
        <dbReference type="Pfam" id="PF02784"/>
    </source>
</evidence>
<dbReference type="PRINTS" id="PR01179">
    <property type="entry name" value="ODADCRBXLASE"/>
</dbReference>
<dbReference type="HAMAP" id="MF_02120">
    <property type="entry name" value="LysA"/>
    <property type="match status" value="1"/>
</dbReference>
<dbReference type="PANTHER" id="PTHR43727:SF2">
    <property type="entry name" value="GROUP IV DECARBOXYLASE"/>
    <property type="match status" value="1"/>
</dbReference>
<dbReference type="NCBIfam" id="TIGR01048">
    <property type="entry name" value="lysA"/>
    <property type="match status" value="1"/>
</dbReference>
<dbReference type="PRINTS" id="PR01181">
    <property type="entry name" value="DAPDCRBXLASE"/>
</dbReference>
<keyword evidence="5 12" id="KW-0457">Lysine biosynthesis</keyword>
<comment type="caution">
    <text evidence="17">The sequence shown here is derived from an EMBL/GenBank/DDBJ whole genome shotgun (WGS) entry which is preliminary data.</text>
</comment>
<dbReference type="UniPathway" id="UPA00034">
    <property type="reaction ID" value="UER00027"/>
</dbReference>
<feature type="binding site" evidence="12">
    <location>
        <position position="375"/>
    </location>
    <ligand>
        <name>substrate</name>
    </ligand>
</feature>
<feature type="binding site" evidence="12">
    <location>
        <position position="317"/>
    </location>
    <ligand>
        <name>substrate</name>
    </ligand>
</feature>
<evidence type="ECO:0000313" key="17">
    <source>
        <dbReference type="EMBL" id="TDY40125.1"/>
    </source>
</evidence>
<dbReference type="InterPro" id="IPR000183">
    <property type="entry name" value="Orn/DAP/Arg_de-COase"/>
</dbReference>
<dbReference type="EMBL" id="SORE01000027">
    <property type="protein sequence ID" value="TDY40125.1"/>
    <property type="molecule type" value="Genomic_DNA"/>
</dbReference>
<dbReference type="FunFam" id="3.20.20.10:FF:000003">
    <property type="entry name" value="Diaminopimelate decarboxylase"/>
    <property type="match status" value="1"/>
</dbReference>
<comment type="pathway">
    <text evidence="8 12 14">Amino-acid biosynthesis; L-lysine biosynthesis via DAP pathway; L-lysine from DL-2,6-diaminopimelate: step 1/1.</text>
</comment>
<dbReference type="FunFam" id="2.40.37.10:FF:000003">
    <property type="entry name" value="Diaminopimelate decarboxylase"/>
    <property type="match status" value="1"/>
</dbReference>
<keyword evidence="18" id="KW-1185">Reference proteome</keyword>
<keyword evidence="6 12" id="KW-0456">Lyase</keyword>
<evidence type="ECO:0000256" key="4">
    <source>
        <dbReference type="ARBA" id="ARBA00022898"/>
    </source>
</evidence>
<feature type="modified residue" description="N6-(pyridoxal phosphate)lysine" evidence="12 13">
    <location>
        <position position="62"/>
    </location>
</feature>
<dbReference type="SUPFAM" id="SSF51419">
    <property type="entry name" value="PLP-binding barrel"/>
    <property type="match status" value="1"/>
</dbReference>